<dbReference type="SMART" id="SM00355">
    <property type="entry name" value="ZnF_C2H2"/>
    <property type="match status" value="2"/>
</dbReference>
<comment type="subcellular location">
    <subcellularLocation>
        <location evidence="1">Nucleus</location>
    </subcellularLocation>
</comment>
<keyword evidence="2" id="KW-0678">Repressor</keyword>
<keyword evidence="5 9" id="KW-0863">Zinc-finger</keyword>
<evidence type="ECO:0000256" key="9">
    <source>
        <dbReference type="PROSITE-ProRule" id="PRU00042"/>
    </source>
</evidence>
<keyword evidence="3" id="KW-0479">Metal-binding</keyword>
<evidence type="ECO:0000259" key="11">
    <source>
        <dbReference type="PROSITE" id="PS50157"/>
    </source>
</evidence>
<evidence type="ECO:0000256" key="1">
    <source>
        <dbReference type="ARBA" id="ARBA00004123"/>
    </source>
</evidence>
<dbReference type="PANTHER" id="PTHR47257">
    <property type="entry name" value="PH-RESPONSE TRANSCRIPTION FACTOR PACC/RIM101"/>
    <property type="match status" value="1"/>
</dbReference>
<protein>
    <recommendedName>
        <fullName evidence="11">C2H2-type domain-containing protein</fullName>
    </recommendedName>
</protein>
<feature type="compositionally biased region" description="Low complexity" evidence="10">
    <location>
        <begin position="217"/>
        <end position="228"/>
    </location>
</feature>
<comment type="similarity">
    <text evidence="8">Belongs to the pacC/RIM101 family.</text>
</comment>
<dbReference type="GO" id="GO:0005634">
    <property type="term" value="C:nucleus"/>
    <property type="evidence" value="ECO:0007669"/>
    <property type="project" value="UniProtKB-SubCell"/>
</dbReference>
<feature type="domain" description="C2H2-type" evidence="11">
    <location>
        <begin position="9"/>
        <end position="39"/>
    </location>
</feature>
<dbReference type="AlphaFoldDB" id="A0A2T9YAS1"/>
<sequence>MSPDSDNNLSCKWSDCTKIFNTKENLVGHVEMKHLKNNEHATCLWENCENYQLKNLDDESTIDHIRAHLRLNPYTCNFNDCKKTYKRFDAFLKHYNVHLLEGVAIRSPDSTPGESTHGLTDKVFKSKRNLEKQLTDSIKTPQKGNKADVQGNEEIEELQHTKNKSFLTSEFEKKLYQYEDSITSVEKNDDNVDKQYTKKTKHESSFLKTDFDGDYNSNKGSGSVSISESDSDGDTPMIFDSSEAINTRKNIDRSQKPDSKDTPDFTKSQKKQKRNFIKSNGTKESNSEDIINKTRNQLKSQSAVEKEKNYTHAAQILEARIAIVLENINYNEMCLYKAIKKKERLQVENKVLIDSILKRKYI</sequence>
<feature type="domain" description="C2H2-type" evidence="11">
    <location>
        <begin position="74"/>
        <end position="103"/>
    </location>
</feature>
<keyword evidence="7" id="KW-0539">Nucleus</keyword>
<dbReference type="InterPro" id="IPR050806">
    <property type="entry name" value="pacC/RIM101"/>
</dbReference>
<evidence type="ECO:0000256" key="3">
    <source>
        <dbReference type="ARBA" id="ARBA00022723"/>
    </source>
</evidence>
<dbReference type="PANTHER" id="PTHR47257:SF1">
    <property type="entry name" value="PH-RESPONSE TRANSCRIPTION FACTOR PACC_RIM101"/>
    <property type="match status" value="1"/>
</dbReference>
<keyword evidence="13" id="KW-1185">Reference proteome</keyword>
<reference evidence="12 13" key="1">
    <citation type="journal article" date="2018" name="MBio">
        <title>Comparative Genomics Reveals the Core Gene Toolbox for the Fungus-Insect Symbiosis.</title>
        <authorList>
            <person name="Wang Y."/>
            <person name="Stata M."/>
            <person name="Wang W."/>
            <person name="Stajich J.E."/>
            <person name="White M.M."/>
            <person name="Moncalvo J.M."/>
        </authorList>
    </citation>
    <scope>NUCLEOTIDE SEQUENCE [LARGE SCALE GENOMIC DNA]</scope>
    <source>
        <strain evidence="12 13">SWE-8-4</strain>
    </source>
</reference>
<evidence type="ECO:0000256" key="6">
    <source>
        <dbReference type="ARBA" id="ARBA00022833"/>
    </source>
</evidence>
<evidence type="ECO:0000256" key="5">
    <source>
        <dbReference type="ARBA" id="ARBA00022771"/>
    </source>
</evidence>
<keyword evidence="6" id="KW-0862">Zinc</keyword>
<evidence type="ECO:0000256" key="8">
    <source>
        <dbReference type="ARBA" id="ARBA00038089"/>
    </source>
</evidence>
<dbReference type="OrthoDB" id="3437960at2759"/>
<evidence type="ECO:0000256" key="4">
    <source>
        <dbReference type="ARBA" id="ARBA00022737"/>
    </source>
</evidence>
<dbReference type="PROSITE" id="PS00028">
    <property type="entry name" value="ZINC_FINGER_C2H2_1"/>
    <property type="match status" value="2"/>
</dbReference>
<dbReference type="EMBL" id="MBFR01000316">
    <property type="protein sequence ID" value="PVU89409.1"/>
    <property type="molecule type" value="Genomic_DNA"/>
</dbReference>
<dbReference type="Proteomes" id="UP000245383">
    <property type="component" value="Unassembled WGS sequence"/>
</dbReference>
<evidence type="ECO:0000313" key="12">
    <source>
        <dbReference type="EMBL" id="PVU89409.1"/>
    </source>
</evidence>
<gene>
    <name evidence="12" type="ORF">BB561_005372</name>
</gene>
<dbReference type="Gene3D" id="3.30.160.60">
    <property type="entry name" value="Classic Zinc Finger"/>
    <property type="match status" value="1"/>
</dbReference>
<dbReference type="InterPro" id="IPR036236">
    <property type="entry name" value="Znf_C2H2_sf"/>
</dbReference>
<evidence type="ECO:0000256" key="2">
    <source>
        <dbReference type="ARBA" id="ARBA00022491"/>
    </source>
</evidence>
<keyword evidence="4" id="KW-0677">Repeat</keyword>
<comment type="caution">
    <text evidence="12">The sequence shown here is derived from an EMBL/GenBank/DDBJ whole genome shotgun (WGS) entry which is preliminary data.</text>
</comment>
<proteinExistence type="inferred from homology"/>
<evidence type="ECO:0000256" key="10">
    <source>
        <dbReference type="SAM" id="MobiDB-lite"/>
    </source>
</evidence>
<dbReference type="SUPFAM" id="SSF57667">
    <property type="entry name" value="beta-beta-alpha zinc fingers"/>
    <property type="match status" value="2"/>
</dbReference>
<dbReference type="STRING" id="133385.A0A2T9YAS1"/>
<organism evidence="12 13">
    <name type="scientific">Smittium simulii</name>
    <dbReference type="NCBI Taxonomy" id="133385"/>
    <lineage>
        <taxon>Eukaryota</taxon>
        <taxon>Fungi</taxon>
        <taxon>Fungi incertae sedis</taxon>
        <taxon>Zoopagomycota</taxon>
        <taxon>Kickxellomycotina</taxon>
        <taxon>Harpellomycetes</taxon>
        <taxon>Harpellales</taxon>
        <taxon>Legeriomycetaceae</taxon>
        <taxon>Smittium</taxon>
    </lineage>
</organism>
<dbReference type="PROSITE" id="PS50157">
    <property type="entry name" value="ZINC_FINGER_C2H2_2"/>
    <property type="match status" value="2"/>
</dbReference>
<dbReference type="GO" id="GO:0008270">
    <property type="term" value="F:zinc ion binding"/>
    <property type="evidence" value="ECO:0007669"/>
    <property type="project" value="UniProtKB-KW"/>
</dbReference>
<accession>A0A2T9YAS1</accession>
<name>A0A2T9YAS1_9FUNG</name>
<feature type="region of interest" description="Disordered" evidence="10">
    <location>
        <begin position="208"/>
        <end position="287"/>
    </location>
</feature>
<evidence type="ECO:0000256" key="7">
    <source>
        <dbReference type="ARBA" id="ARBA00023242"/>
    </source>
</evidence>
<feature type="compositionally biased region" description="Basic and acidic residues" evidence="10">
    <location>
        <begin position="249"/>
        <end position="264"/>
    </location>
</feature>
<evidence type="ECO:0000313" key="13">
    <source>
        <dbReference type="Proteomes" id="UP000245383"/>
    </source>
</evidence>
<dbReference type="InterPro" id="IPR013087">
    <property type="entry name" value="Znf_C2H2_type"/>
</dbReference>